<evidence type="ECO:0000313" key="2">
    <source>
        <dbReference type="Proteomes" id="UP000053647"/>
    </source>
</evidence>
<dbReference type="OrthoDB" id="2691331at2759"/>
<reference evidence="2" key="2">
    <citation type="submission" date="2015-01" db="EMBL/GenBank/DDBJ databases">
        <title>Evolutionary Origins and Diversification of the Mycorrhizal Mutualists.</title>
        <authorList>
            <consortium name="DOE Joint Genome Institute"/>
            <consortium name="Mycorrhizal Genomics Consortium"/>
            <person name="Kohler A."/>
            <person name="Kuo A."/>
            <person name="Nagy L.G."/>
            <person name="Floudas D."/>
            <person name="Copeland A."/>
            <person name="Barry K.W."/>
            <person name="Cichocki N."/>
            <person name="Veneault-Fourrey C."/>
            <person name="LaButti K."/>
            <person name="Lindquist E.A."/>
            <person name="Lipzen A."/>
            <person name="Lundell T."/>
            <person name="Morin E."/>
            <person name="Murat C."/>
            <person name="Riley R."/>
            <person name="Ohm R."/>
            <person name="Sun H."/>
            <person name="Tunlid A."/>
            <person name="Henrissat B."/>
            <person name="Grigoriev I.V."/>
            <person name="Hibbett D.S."/>
            <person name="Martin F."/>
        </authorList>
    </citation>
    <scope>NUCLEOTIDE SEQUENCE [LARGE SCALE GENOMIC DNA]</scope>
    <source>
        <strain evidence="2">ATCC 200175</strain>
    </source>
</reference>
<sequence>MLSKKRKLSGLTGMELRVAYNSLLKLKKAIVYEESEEEEDPDAPSPESFEEQVDTMLSLLGSKLEGPQSLTFSSMTMEDLAKLKIQFTGFINLKPNVTICRPPPIFFLFLSSSSVFLRTLTHHWLDPMSIFTYGVMFSSWSVRNHELFI</sequence>
<dbReference type="HOGENOM" id="CLU_1750287_0_0_1"/>
<proteinExistence type="predicted"/>
<dbReference type="AlphaFoldDB" id="A0A0C9SMV8"/>
<dbReference type="Proteomes" id="UP000053647">
    <property type="component" value="Unassembled WGS sequence"/>
</dbReference>
<dbReference type="EMBL" id="KN820128">
    <property type="protein sequence ID" value="KIJ06849.1"/>
    <property type="molecule type" value="Genomic_DNA"/>
</dbReference>
<evidence type="ECO:0000313" key="1">
    <source>
        <dbReference type="EMBL" id="KIJ06849.1"/>
    </source>
</evidence>
<organism evidence="1 2">
    <name type="scientific">Paxillus involutus ATCC 200175</name>
    <dbReference type="NCBI Taxonomy" id="664439"/>
    <lineage>
        <taxon>Eukaryota</taxon>
        <taxon>Fungi</taxon>
        <taxon>Dikarya</taxon>
        <taxon>Basidiomycota</taxon>
        <taxon>Agaricomycotina</taxon>
        <taxon>Agaricomycetes</taxon>
        <taxon>Agaricomycetidae</taxon>
        <taxon>Boletales</taxon>
        <taxon>Paxilineae</taxon>
        <taxon>Paxillaceae</taxon>
        <taxon>Paxillus</taxon>
    </lineage>
</organism>
<keyword evidence="2" id="KW-1185">Reference proteome</keyword>
<accession>A0A0C9SMV8</accession>
<gene>
    <name evidence="1" type="ORF">PAXINDRAFT_19947</name>
</gene>
<name>A0A0C9SMV8_PAXIN</name>
<reference evidence="1 2" key="1">
    <citation type="submission" date="2014-06" db="EMBL/GenBank/DDBJ databases">
        <authorList>
            <consortium name="DOE Joint Genome Institute"/>
            <person name="Kuo A."/>
            <person name="Kohler A."/>
            <person name="Nagy L.G."/>
            <person name="Floudas D."/>
            <person name="Copeland A."/>
            <person name="Barry K.W."/>
            <person name="Cichocki N."/>
            <person name="Veneault-Fourrey C."/>
            <person name="LaButti K."/>
            <person name="Lindquist E.A."/>
            <person name="Lipzen A."/>
            <person name="Lundell T."/>
            <person name="Morin E."/>
            <person name="Murat C."/>
            <person name="Sun H."/>
            <person name="Tunlid A."/>
            <person name="Henrissat B."/>
            <person name="Grigoriev I.V."/>
            <person name="Hibbett D.S."/>
            <person name="Martin F."/>
            <person name="Nordberg H.P."/>
            <person name="Cantor M.N."/>
            <person name="Hua S.X."/>
        </authorList>
    </citation>
    <scope>NUCLEOTIDE SEQUENCE [LARGE SCALE GENOMIC DNA]</scope>
    <source>
        <strain evidence="1 2">ATCC 200175</strain>
    </source>
</reference>
<protein>
    <submittedName>
        <fullName evidence="1">Unplaced genomic scaffold PAXINscaffold_806, whole genome shotgun sequence</fullName>
    </submittedName>
</protein>